<dbReference type="EMBL" id="CAXIEN010000172">
    <property type="protein sequence ID" value="CAL1283863.1"/>
    <property type="molecule type" value="Genomic_DNA"/>
</dbReference>
<dbReference type="Proteomes" id="UP001497382">
    <property type="component" value="Unassembled WGS sequence"/>
</dbReference>
<sequence>MEHPEDEHQEPPAGVRIQMVDMNPVVHAAQVLPQIDTRQHRITPQMPVWVRDGRQIPTCVVVSELPPRRSRRSRRNRPPRPAVQETGVAEGQPGITEDRRRWINMRESRREEERRSPLSTFQKMMCFVAAFTAVVVAIVAFLLWNLRKSIPEDKARPPIVRSHFLL</sequence>
<keyword evidence="2" id="KW-0812">Transmembrane</keyword>
<keyword evidence="2" id="KW-1133">Transmembrane helix</keyword>
<organism evidence="3 4">
    <name type="scientific">Larinioides sclopetarius</name>
    <dbReference type="NCBI Taxonomy" id="280406"/>
    <lineage>
        <taxon>Eukaryota</taxon>
        <taxon>Metazoa</taxon>
        <taxon>Ecdysozoa</taxon>
        <taxon>Arthropoda</taxon>
        <taxon>Chelicerata</taxon>
        <taxon>Arachnida</taxon>
        <taxon>Araneae</taxon>
        <taxon>Araneomorphae</taxon>
        <taxon>Entelegynae</taxon>
        <taxon>Araneoidea</taxon>
        <taxon>Araneidae</taxon>
        <taxon>Larinioides</taxon>
    </lineage>
</organism>
<keyword evidence="4" id="KW-1185">Reference proteome</keyword>
<reference evidence="3 4" key="1">
    <citation type="submission" date="2024-04" db="EMBL/GenBank/DDBJ databases">
        <authorList>
            <person name="Rising A."/>
            <person name="Reimegard J."/>
            <person name="Sonavane S."/>
            <person name="Akerstrom W."/>
            <person name="Nylinder S."/>
            <person name="Hedman E."/>
            <person name="Kallberg Y."/>
        </authorList>
    </citation>
    <scope>NUCLEOTIDE SEQUENCE [LARGE SCALE GENOMIC DNA]</scope>
</reference>
<evidence type="ECO:0000313" key="4">
    <source>
        <dbReference type="Proteomes" id="UP001497382"/>
    </source>
</evidence>
<comment type="caution">
    <text evidence="3">The sequence shown here is derived from an EMBL/GenBank/DDBJ whole genome shotgun (WGS) entry which is preliminary data.</text>
</comment>
<name>A0AAV2AMB5_9ARAC</name>
<feature type="region of interest" description="Disordered" evidence="1">
    <location>
        <begin position="65"/>
        <end position="98"/>
    </location>
</feature>
<accession>A0AAV2AMB5</accession>
<feature type="compositionally biased region" description="Basic residues" evidence="1">
    <location>
        <begin position="68"/>
        <end position="78"/>
    </location>
</feature>
<gene>
    <name evidence="3" type="ORF">LARSCL_LOCUS12850</name>
</gene>
<evidence type="ECO:0000313" key="3">
    <source>
        <dbReference type="EMBL" id="CAL1283863.1"/>
    </source>
</evidence>
<evidence type="ECO:0000256" key="1">
    <source>
        <dbReference type="SAM" id="MobiDB-lite"/>
    </source>
</evidence>
<proteinExistence type="predicted"/>
<protein>
    <submittedName>
        <fullName evidence="3">Uncharacterized protein</fullName>
    </submittedName>
</protein>
<dbReference type="AlphaFoldDB" id="A0AAV2AMB5"/>
<feature type="transmembrane region" description="Helical" evidence="2">
    <location>
        <begin position="124"/>
        <end position="144"/>
    </location>
</feature>
<keyword evidence="2" id="KW-0472">Membrane</keyword>
<evidence type="ECO:0000256" key="2">
    <source>
        <dbReference type="SAM" id="Phobius"/>
    </source>
</evidence>